<reference evidence="2 3" key="1">
    <citation type="journal article" date="2019" name="Mol. Biol. Evol.">
        <title>Blast fungal genomes show frequent chromosomal changes, gene gains and losses, and effector gene turnover.</title>
        <authorList>
            <person name="Gomez Luciano L.B."/>
            <person name="Jason Tsai I."/>
            <person name="Chuma I."/>
            <person name="Tosa Y."/>
            <person name="Chen Y.H."/>
            <person name="Li J.Y."/>
            <person name="Li M.Y."/>
            <person name="Jade Lu M.Y."/>
            <person name="Nakayashiki H."/>
            <person name="Li W.H."/>
        </authorList>
    </citation>
    <scope>NUCLEOTIDE SEQUENCE [LARGE SCALE GENOMIC DNA]</scope>
    <source>
        <strain evidence="2 3">NI907</strain>
    </source>
</reference>
<evidence type="ECO:0000256" key="1">
    <source>
        <dbReference type="SAM" id="MobiDB-lite"/>
    </source>
</evidence>
<dbReference type="KEGG" id="pgri:PgNI_08315"/>
<accession>A0A6P8AVW4</accession>
<gene>
    <name evidence="3" type="ORF">PgNI_08315</name>
</gene>
<feature type="region of interest" description="Disordered" evidence="1">
    <location>
        <begin position="17"/>
        <end position="69"/>
    </location>
</feature>
<reference evidence="3" key="3">
    <citation type="submission" date="2025-08" db="UniProtKB">
        <authorList>
            <consortium name="RefSeq"/>
        </authorList>
    </citation>
    <scope>IDENTIFICATION</scope>
    <source>
        <strain evidence="3">NI907</strain>
    </source>
</reference>
<dbReference type="OrthoDB" id="3993201at2759"/>
<proteinExistence type="predicted"/>
<reference evidence="3" key="2">
    <citation type="submission" date="2019-10" db="EMBL/GenBank/DDBJ databases">
        <authorList>
            <consortium name="NCBI Genome Project"/>
        </authorList>
    </citation>
    <scope>NUCLEOTIDE SEQUENCE</scope>
    <source>
        <strain evidence="3">NI907</strain>
    </source>
</reference>
<evidence type="ECO:0000313" key="3">
    <source>
        <dbReference type="RefSeq" id="XP_030979027.1"/>
    </source>
</evidence>
<feature type="compositionally biased region" description="Basic and acidic residues" evidence="1">
    <location>
        <begin position="40"/>
        <end position="53"/>
    </location>
</feature>
<dbReference type="AlphaFoldDB" id="A0A6P8AVW4"/>
<feature type="compositionally biased region" description="Low complexity" evidence="1">
    <location>
        <begin position="24"/>
        <end position="37"/>
    </location>
</feature>
<evidence type="ECO:0000313" key="2">
    <source>
        <dbReference type="Proteomes" id="UP000515153"/>
    </source>
</evidence>
<dbReference type="Proteomes" id="UP000515153">
    <property type="component" value="Chromosome V"/>
</dbReference>
<name>A0A6P8AVW4_PYRGI</name>
<dbReference type="RefSeq" id="XP_030979027.1">
    <property type="nucleotide sequence ID" value="XM_031128313.1"/>
</dbReference>
<protein>
    <submittedName>
        <fullName evidence="3">Uncharacterized protein</fullName>
    </submittedName>
</protein>
<dbReference type="GeneID" id="41963222"/>
<keyword evidence="2" id="KW-1185">Reference proteome</keyword>
<sequence>MTRVTSMAKFTRLTASPSVVRPTSMASGASKASASLAHELSADGRSSDHENSRRGMMTTHGPARVQPNPNRTIPLMQSFFHSSPSQGASLATARSSSPSTLDFTVLPNMSTAMPDLFSAVPRVPLLPDNFSPNRPAALFAAEVPDAPLPAPEISVIAQHPDKVFSALTEVEGIGIDGIELKFVHEPMTSKSTEGDSMIRNVWAGL</sequence>
<organism evidence="2 3">
    <name type="scientific">Pyricularia grisea</name>
    <name type="common">Crabgrass-specific blast fungus</name>
    <name type="synonym">Magnaporthe grisea</name>
    <dbReference type="NCBI Taxonomy" id="148305"/>
    <lineage>
        <taxon>Eukaryota</taxon>
        <taxon>Fungi</taxon>
        <taxon>Dikarya</taxon>
        <taxon>Ascomycota</taxon>
        <taxon>Pezizomycotina</taxon>
        <taxon>Sordariomycetes</taxon>
        <taxon>Sordariomycetidae</taxon>
        <taxon>Magnaporthales</taxon>
        <taxon>Pyriculariaceae</taxon>
        <taxon>Pyricularia</taxon>
    </lineage>
</organism>